<reference evidence="2 3" key="1">
    <citation type="submission" date="2017-10" db="EMBL/GenBank/DDBJ databases">
        <title>Sequencing the genomes of 1000 actinobacteria strains.</title>
        <authorList>
            <person name="Klenk H.-P."/>
        </authorList>
    </citation>
    <scope>NUCLEOTIDE SEQUENCE [LARGE SCALE GENOMIC DNA]</scope>
    <source>
        <strain evidence="2 3">DSM 15597</strain>
    </source>
</reference>
<organism evidence="2 3">
    <name type="scientific">Propionicimonas paludicola</name>
    <dbReference type="NCBI Taxonomy" id="185243"/>
    <lineage>
        <taxon>Bacteria</taxon>
        <taxon>Bacillati</taxon>
        <taxon>Actinomycetota</taxon>
        <taxon>Actinomycetes</taxon>
        <taxon>Propionibacteriales</taxon>
        <taxon>Nocardioidaceae</taxon>
        <taxon>Propionicimonas</taxon>
    </lineage>
</organism>
<sequence length="77" mass="8270">MARKSYFGPIVDVSFDGAVCQHAAECVRGMPRVFDTGRKPWIDPGVATSAELADQLRTVVGRCPSGALAIVEHEVAR</sequence>
<dbReference type="OrthoDB" id="9798157at2"/>
<comment type="caution">
    <text evidence="2">The sequence shown here is derived from an EMBL/GenBank/DDBJ whole genome shotgun (WGS) entry which is preliminary data.</text>
</comment>
<proteinExistence type="predicted"/>
<dbReference type="Proteomes" id="UP000226079">
    <property type="component" value="Unassembled WGS sequence"/>
</dbReference>
<protein>
    <submittedName>
        <fullName evidence="2">Putative Fe-S cluster protein YjdI</fullName>
    </submittedName>
</protein>
<accession>A0A2A9CTY5</accession>
<feature type="domain" description="Divergent 4Fe-4S mono-cluster" evidence="1">
    <location>
        <begin position="7"/>
        <end position="72"/>
    </location>
</feature>
<evidence type="ECO:0000313" key="3">
    <source>
        <dbReference type="Proteomes" id="UP000226079"/>
    </source>
</evidence>
<dbReference type="EMBL" id="PDJC01000001">
    <property type="protein sequence ID" value="PFG17884.1"/>
    <property type="molecule type" value="Genomic_DNA"/>
</dbReference>
<dbReference type="RefSeq" id="WP_098461279.1">
    <property type="nucleotide sequence ID" value="NZ_PDJC01000001.1"/>
</dbReference>
<gene>
    <name evidence="2" type="ORF">ATK74_2461</name>
</gene>
<evidence type="ECO:0000313" key="2">
    <source>
        <dbReference type="EMBL" id="PFG17884.1"/>
    </source>
</evidence>
<keyword evidence="3" id="KW-1185">Reference proteome</keyword>
<dbReference type="Pfam" id="PF06902">
    <property type="entry name" value="Fer4_19"/>
    <property type="match status" value="1"/>
</dbReference>
<dbReference type="InterPro" id="IPR010693">
    <property type="entry name" value="Divergent_4Fe-4S_mono-cluster"/>
</dbReference>
<dbReference type="AlphaFoldDB" id="A0A2A9CTY5"/>
<name>A0A2A9CTY5_9ACTN</name>
<evidence type="ECO:0000259" key="1">
    <source>
        <dbReference type="Pfam" id="PF06902"/>
    </source>
</evidence>